<protein>
    <recommendedName>
        <fullName evidence="2">SAF domain-containing protein</fullName>
    </recommendedName>
</protein>
<proteinExistence type="predicted"/>
<reference evidence="3 4" key="1">
    <citation type="submission" date="2019-07" db="EMBL/GenBank/DDBJ databases">
        <title>Whole genome shotgun sequence of Kocuria flava NBRC 107626.</title>
        <authorList>
            <person name="Hosoyama A."/>
            <person name="Uohara A."/>
            <person name="Ohji S."/>
            <person name="Ichikawa N."/>
        </authorList>
    </citation>
    <scope>NUCLEOTIDE SEQUENCE [LARGE SCALE GENOMIC DNA]</scope>
    <source>
        <strain evidence="3 4">NBRC 107626</strain>
    </source>
</reference>
<dbReference type="InterPro" id="IPR006311">
    <property type="entry name" value="TAT_signal"/>
</dbReference>
<evidence type="ECO:0000256" key="1">
    <source>
        <dbReference type="SAM" id="MobiDB-lite"/>
    </source>
</evidence>
<dbReference type="Pfam" id="PF08666">
    <property type="entry name" value="SAF"/>
    <property type="match status" value="1"/>
</dbReference>
<dbReference type="InterPro" id="IPR017592">
    <property type="entry name" value="Pilus_assmbl_Flp-typ_CpaB"/>
</dbReference>
<dbReference type="InterPro" id="IPR013974">
    <property type="entry name" value="SAF"/>
</dbReference>
<dbReference type="RefSeq" id="WP_083529469.1">
    <property type="nucleotide sequence ID" value="NZ_BJZR01000093.1"/>
</dbReference>
<name>A0ABQ0X6Q7_9MICC</name>
<evidence type="ECO:0000313" key="4">
    <source>
        <dbReference type="Proteomes" id="UP000321155"/>
    </source>
</evidence>
<dbReference type="SMART" id="SM00858">
    <property type="entry name" value="SAF"/>
    <property type="match status" value="1"/>
</dbReference>
<gene>
    <name evidence="3" type="ORF">KFL01_25090</name>
</gene>
<comment type="caution">
    <text evidence="3">The sequence shown here is derived from an EMBL/GenBank/DDBJ whole genome shotgun (WGS) entry which is preliminary data.</text>
</comment>
<dbReference type="Gene3D" id="3.90.1210.10">
    <property type="entry name" value="Antifreeze-like/N-acetylneuraminic acid synthase C-terminal domain"/>
    <property type="match status" value="1"/>
</dbReference>
<evidence type="ECO:0000259" key="2">
    <source>
        <dbReference type="SMART" id="SM00858"/>
    </source>
</evidence>
<dbReference type="NCBIfam" id="TIGR03177">
    <property type="entry name" value="pilus_cpaB"/>
    <property type="match status" value="1"/>
</dbReference>
<dbReference type="CDD" id="cd11614">
    <property type="entry name" value="SAF_CpaB_FlgA_like"/>
    <property type="match status" value="1"/>
</dbReference>
<organism evidence="3 4">
    <name type="scientific">Kocuria flava</name>
    <dbReference type="NCBI Taxonomy" id="446860"/>
    <lineage>
        <taxon>Bacteria</taxon>
        <taxon>Bacillati</taxon>
        <taxon>Actinomycetota</taxon>
        <taxon>Actinomycetes</taxon>
        <taxon>Micrococcales</taxon>
        <taxon>Micrococcaceae</taxon>
        <taxon>Kocuria</taxon>
    </lineage>
</organism>
<feature type="domain" description="SAF" evidence="2">
    <location>
        <begin position="53"/>
        <end position="115"/>
    </location>
</feature>
<dbReference type="EMBL" id="BJZR01000093">
    <property type="protein sequence ID" value="GEO93203.1"/>
    <property type="molecule type" value="Genomic_DNA"/>
</dbReference>
<dbReference type="Proteomes" id="UP000321155">
    <property type="component" value="Unassembled WGS sequence"/>
</dbReference>
<keyword evidence="4" id="KW-1185">Reference proteome</keyword>
<feature type="region of interest" description="Disordered" evidence="1">
    <location>
        <begin position="227"/>
        <end position="248"/>
    </location>
</feature>
<dbReference type="PROSITE" id="PS51318">
    <property type="entry name" value="TAT"/>
    <property type="match status" value="1"/>
</dbReference>
<accession>A0ABQ0X6Q7</accession>
<sequence>MSRTARSPRRRYPLSLHLRTALSRRRRLVAAALLGTALALAVLRLAPPDGPTVPVVVAVRTLPAGSPVTAEDLAVAAYPRALAPEGAAADPAELAGRTLAGAVVPGQPLTATAVVGPGLLAGRPPGETAVTLRIDDPGALRHVRAGDHVDVVHSPDAVGAHRDVLGRGLPVLWVAADPPPGDGGLLAGDAGAAADRGLLVVGAAHEDAVRLAGVAGTGRTTAVLVPAPGPGGPGGTDALSPSAGAAGP</sequence>
<evidence type="ECO:0000313" key="3">
    <source>
        <dbReference type="EMBL" id="GEO93203.1"/>
    </source>
</evidence>